<name>A0A1V9G3L2_9BACT</name>
<dbReference type="PROSITE" id="PS51257">
    <property type="entry name" value="PROKAR_LIPOPROTEIN"/>
    <property type="match status" value="1"/>
</dbReference>
<dbReference type="PANTHER" id="PTHR39430">
    <property type="entry name" value="MEMBRANE-ASSOCIATED PROTEASE-RELATED"/>
    <property type="match status" value="1"/>
</dbReference>
<sequence>MTPLIKQGWMRAILLLLAFIGCSLLAGLIASFAVIAPAFSTISKAPQPDLVLQVIILSLFISALLNCLLTVIFRRYIDRQPVVSLGFRWQPYKPDAITGFCLGIALLGAGTLVLFATKNLEWSDVHFKARDFFMGLALMVLIAFSEEMVFRGYILNNLMDSMNKWAALGVSAVLFTIAHGANPGISSVAVVNLLLAGGLLGINFIYTRNIWFAIFFHFSWNFMQGPVLGYEVSGLPLQGVLQPDLQGPWWLTGGVFGMEGSFIITVLLAGALLLLYALYEKHYAKAISASL</sequence>
<feature type="transmembrane region" description="Helical" evidence="1">
    <location>
        <begin position="187"/>
        <end position="205"/>
    </location>
</feature>
<dbReference type="AlphaFoldDB" id="A0A1V9G3L2"/>
<gene>
    <name evidence="3" type="ORF">A3860_16200</name>
</gene>
<evidence type="ECO:0000256" key="1">
    <source>
        <dbReference type="SAM" id="Phobius"/>
    </source>
</evidence>
<feature type="domain" description="CAAX prenyl protease 2/Lysostaphin resistance protein A-like" evidence="2">
    <location>
        <begin position="132"/>
        <end position="223"/>
    </location>
</feature>
<evidence type="ECO:0000259" key="2">
    <source>
        <dbReference type="Pfam" id="PF02517"/>
    </source>
</evidence>
<evidence type="ECO:0000313" key="3">
    <source>
        <dbReference type="EMBL" id="OQP65213.1"/>
    </source>
</evidence>
<dbReference type="Pfam" id="PF02517">
    <property type="entry name" value="Rce1-like"/>
    <property type="match status" value="1"/>
</dbReference>
<dbReference type="PANTHER" id="PTHR39430:SF1">
    <property type="entry name" value="PROTEASE"/>
    <property type="match status" value="1"/>
</dbReference>
<feature type="transmembrane region" description="Helical" evidence="1">
    <location>
        <begin position="132"/>
        <end position="153"/>
    </location>
</feature>
<keyword evidence="1" id="KW-0812">Transmembrane</keyword>
<dbReference type="RefSeq" id="WP_081145988.1">
    <property type="nucleotide sequence ID" value="NZ_LVYD01000024.1"/>
</dbReference>
<dbReference type="GO" id="GO:0004175">
    <property type="term" value="F:endopeptidase activity"/>
    <property type="evidence" value="ECO:0007669"/>
    <property type="project" value="UniProtKB-ARBA"/>
</dbReference>
<feature type="transmembrane region" description="Helical" evidence="1">
    <location>
        <begin position="50"/>
        <end position="73"/>
    </location>
</feature>
<reference evidence="3 4" key="1">
    <citation type="submission" date="2016-03" db="EMBL/GenBank/DDBJ databases">
        <title>Niastella vici sp. nov., isolated from farmland soil.</title>
        <authorList>
            <person name="Chen L."/>
            <person name="Wang D."/>
            <person name="Yang S."/>
            <person name="Wang G."/>
        </authorList>
    </citation>
    <scope>NUCLEOTIDE SEQUENCE [LARGE SCALE GENOMIC DNA]</scope>
    <source>
        <strain evidence="3 4">DJ57</strain>
    </source>
</reference>
<feature type="transmembrane region" description="Helical" evidence="1">
    <location>
        <begin position="94"/>
        <end position="117"/>
    </location>
</feature>
<feature type="transmembrane region" description="Helical" evidence="1">
    <location>
        <begin position="165"/>
        <end position="181"/>
    </location>
</feature>
<dbReference type="STRING" id="1703345.A3860_16200"/>
<dbReference type="EMBL" id="LVYD01000024">
    <property type="protein sequence ID" value="OQP65213.1"/>
    <property type="molecule type" value="Genomic_DNA"/>
</dbReference>
<keyword evidence="4" id="KW-1185">Reference proteome</keyword>
<feature type="transmembrane region" description="Helical" evidence="1">
    <location>
        <begin position="249"/>
        <end position="279"/>
    </location>
</feature>
<dbReference type="GO" id="GO:0080120">
    <property type="term" value="P:CAAX-box protein maturation"/>
    <property type="evidence" value="ECO:0007669"/>
    <property type="project" value="UniProtKB-ARBA"/>
</dbReference>
<evidence type="ECO:0000313" key="4">
    <source>
        <dbReference type="Proteomes" id="UP000192796"/>
    </source>
</evidence>
<protein>
    <recommendedName>
        <fullName evidence="2">CAAX prenyl protease 2/Lysostaphin resistance protein A-like domain-containing protein</fullName>
    </recommendedName>
</protein>
<proteinExistence type="predicted"/>
<dbReference type="InterPro" id="IPR003675">
    <property type="entry name" value="Rce1/LyrA-like_dom"/>
</dbReference>
<accession>A0A1V9G3L2</accession>
<comment type="caution">
    <text evidence="3">The sequence shown here is derived from an EMBL/GenBank/DDBJ whole genome shotgun (WGS) entry which is preliminary data.</text>
</comment>
<keyword evidence="1" id="KW-1133">Transmembrane helix</keyword>
<dbReference type="Proteomes" id="UP000192796">
    <property type="component" value="Unassembled WGS sequence"/>
</dbReference>
<keyword evidence="1" id="KW-0472">Membrane</keyword>
<organism evidence="3 4">
    <name type="scientific">Niastella vici</name>
    <dbReference type="NCBI Taxonomy" id="1703345"/>
    <lineage>
        <taxon>Bacteria</taxon>
        <taxon>Pseudomonadati</taxon>
        <taxon>Bacteroidota</taxon>
        <taxon>Chitinophagia</taxon>
        <taxon>Chitinophagales</taxon>
        <taxon>Chitinophagaceae</taxon>
        <taxon>Niastella</taxon>
    </lineage>
</organism>
<feature type="transmembrane region" description="Helical" evidence="1">
    <location>
        <begin position="210"/>
        <end position="229"/>
    </location>
</feature>